<protein>
    <submittedName>
        <fullName evidence="1">Uncharacterized protein</fullName>
    </submittedName>
</protein>
<dbReference type="AlphaFoldDB" id="A0A840TQ15"/>
<dbReference type="EMBL" id="JACHGF010000009">
    <property type="protein sequence ID" value="MBB5286436.1"/>
    <property type="molecule type" value="Genomic_DNA"/>
</dbReference>
<keyword evidence="2" id="KW-1185">Reference proteome</keyword>
<reference evidence="1 2" key="1">
    <citation type="submission" date="2020-08" db="EMBL/GenBank/DDBJ databases">
        <title>Genomic Encyclopedia of Type Strains, Phase IV (KMG-IV): sequencing the most valuable type-strain genomes for metagenomic binning, comparative biology and taxonomic classification.</title>
        <authorList>
            <person name="Goeker M."/>
        </authorList>
    </citation>
    <scope>NUCLEOTIDE SEQUENCE [LARGE SCALE GENOMIC DNA]</scope>
    <source>
        <strain evidence="1 2">DSM 105074</strain>
    </source>
</reference>
<evidence type="ECO:0000313" key="2">
    <source>
        <dbReference type="Proteomes" id="UP000557307"/>
    </source>
</evidence>
<evidence type="ECO:0000313" key="1">
    <source>
        <dbReference type="EMBL" id="MBB5286436.1"/>
    </source>
</evidence>
<gene>
    <name evidence="1" type="ORF">HNQ92_004596</name>
</gene>
<name>A0A840TQ15_9BACT</name>
<accession>A0A840TQ15</accession>
<organism evidence="1 2">
    <name type="scientific">Rhabdobacter roseus</name>
    <dbReference type="NCBI Taxonomy" id="1655419"/>
    <lineage>
        <taxon>Bacteria</taxon>
        <taxon>Pseudomonadati</taxon>
        <taxon>Bacteroidota</taxon>
        <taxon>Cytophagia</taxon>
        <taxon>Cytophagales</taxon>
        <taxon>Cytophagaceae</taxon>
        <taxon>Rhabdobacter</taxon>
    </lineage>
</organism>
<proteinExistence type="predicted"/>
<sequence>MLILTSLMPGFIEVITYRMEEMDFEDNGPPSDVIVCWLFSSAIGALHTYSPLGLQQSD</sequence>
<comment type="caution">
    <text evidence="1">The sequence shown here is derived from an EMBL/GenBank/DDBJ whole genome shotgun (WGS) entry which is preliminary data.</text>
</comment>
<dbReference type="Proteomes" id="UP000557307">
    <property type="component" value="Unassembled WGS sequence"/>
</dbReference>